<accession>A0A1V0UF95</accession>
<evidence type="ECO:0000256" key="1">
    <source>
        <dbReference type="SAM" id="MobiDB-lite"/>
    </source>
</evidence>
<dbReference type="EMBL" id="CP020570">
    <property type="protein sequence ID" value="ARF63879.1"/>
    <property type="molecule type" value="Genomic_DNA"/>
</dbReference>
<dbReference type="AlphaFoldDB" id="A0A1V0UF95"/>
<reference evidence="2 3" key="1">
    <citation type="submission" date="2017-03" db="EMBL/GenBank/DDBJ databases">
        <title>Complete Genome Sequence of a natural compounds producer, Streptomyces violaceus S21.</title>
        <authorList>
            <person name="Zhong C."/>
            <person name="Zhao Z."/>
            <person name="Fu J."/>
            <person name="Zong G."/>
            <person name="Qin R."/>
            <person name="Cao G."/>
        </authorList>
    </citation>
    <scope>NUCLEOTIDE SEQUENCE [LARGE SCALE GENOMIC DNA]</scope>
    <source>
        <strain evidence="2 3">S21</strain>
    </source>
</reference>
<name>A0A1V0UF95_STRVN</name>
<dbReference type="InterPro" id="IPR028228">
    <property type="entry name" value="Imm53"/>
</dbReference>
<proteinExistence type="predicted"/>
<dbReference type="STRING" id="1935.B1H20_22725"/>
<dbReference type="Pfam" id="PF15580">
    <property type="entry name" value="Imm53"/>
    <property type="match status" value="1"/>
</dbReference>
<evidence type="ECO:0000313" key="3">
    <source>
        <dbReference type="Proteomes" id="UP000192445"/>
    </source>
</evidence>
<feature type="region of interest" description="Disordered" evidence="1">
    <location>
        <begin position="1"/>
        <end position="39"/>
    </location>
</feature>
<organism evidence="2 3">
    <name type="scientific">Streptomyces violaceoruber</name>
    <dbReference type="NCBI Taxonomy" id="1935"/>
    <lineage>
        <taxon>Bacteria</taxon>
        <taxon>Bacillati</taxon>
        <taxon>Actinomycetota</taxon>
        <taxon>Actinomycetes</taxon>
        <taxon>Kitasatosporales</taxon>
        <taxon>Streptomycetaceae</taxon>
        <taxon>Streptomyces</taxon>
        <taxon>Streptomyces violaceoruber group</taxon>
    </lineage>
</organism>
<dbReference type="Proteomes" id="UP000192445">
    <property type="component" value="Chromosome"/>
</dbReference>
<evidence type="ECO:0008006" key="4">
    <source>
        <dbReference type="Google" id="ProtNLM"/>
    </source>
</evidence>
<sequence>MWKGPLIRTRTGPGWTLPTSTCRTEATHVHRKSGRSRSAARDEYRGTRYIQSWYASNCDGEWEHEFGVRMATTDNPGWHIEVDVSETDLEGVEVRRERRELPEGGWMIAWSDGRTFQAACDPGSLGEVDALFEGWAERPAAQGEERPSG</sequence>
<dbReference type="KEGG" id="svu:B1H20_22725"/>
<evidence type="ECO:0000313" key="2">
    <source>
        <dbReference type="EMBL" id="ARF63879.1"/>
    </source>
</evidence>
<protein>
    <recommendedName>
        <fullName evidence="4">Rhodanese-related sulfurtransferase</fullName>
    </recommendedName>
</protein>
<gene>
    <name evidence="2" type="ORF">B1H20_22725</name>
</gene>